<dbReference type="InterPro" id="IPR002401">
    <property type="entry name" value="Cyt_P450_E_grp-I"/>
</dbReference>
<proteinExistence type="inferred from homology"/>
<dbReference type="InterPro" id="IPR036396">
    <property type="entry name" value="Cyt_P450_sf"/>
</dbReference>
<keyword evidence="7 13" id="KW-0479">Metal-binding</keyword>
<dbReference type="PRINTS" id="PR00385">
    <property type="entry name" value="P450"/>
</dbReference>
<evidence type="ECO:0008006" key="18">
    <source>
        <dbReference type="Google" id="ProtNLM"/>
    </source>
</evidence>
<evidence type="ECO:0000256" key="8">
    <source>
        <dbReference type="ARBA" id="ARBA00022989"/>
    </source>
</evidence>
<dbReference type="Proteomes" id="UP000309038">
    <property type="component" value="Unassembled WGS sequence"/>
</dbReference>
<comment type="cofactor">
    <cofactor evidence="1 13">
        <name>heme</name>
        <dbReference type="ChEBI" id="CHEBI:30413"/>
    </cofactor>
</comment>
<evidence type="ECO:0000256" key="6">
    <source>
        <dbReference type="ARBA" id="ARBA00022692"/>
    </source>
</evidence>
<evidence type="ECO:0000256" key="2">
    <source>
        <dbReference type="ARBA" id="ARBA00004370"/>
    </source>
</evidence>
<evidence type="ECO:0000313" key="17">
    <source>
        <dbReference type="Proteomes" id="UP000309038"/>
    </source>
</evidence>
<keyword evidence="5 13" id="KW-0349">Heme</keyword>
<evidence type="ECO:0000256" key="14">
    <source>
        <dbReference type="RuleBase" id="RU000461"/>
    </source>
</evidence>
<evidence type="ECO:0000313" key="16">
    <source>
        <dbReference type="EMBL" id="THG97353.1"/>
    </source>
</evidence>
<evidence type="ECO:0000256" key="7">
    <source>
        <dbReference type="ARBA" id="ARBA00022723"/>
    </source>
</evidence>
<dbReference type="GO" id="GO:0005506">
    <property type="term" value="F:iron ion binding"/>
    <property type="evidence" value="ECO:0007669"/>
    <property type="project" value="InterPro"/>
</dbReference>
<evidence type="ECO:0000256" key="9">
    <source>
        <dbReference type="ARBA" id="ARBA00023002"/>
    </source>
</evidence>
<keyword evidence="11 14" id="KW-0503">Monooxygenase</keyword>
<evidence type="ECO:0000256" key="4">
    <source>
        <dbReference type="ARBA" id="ARBA00010617"/>
    </source>
</evidence>
<evidence type="ECO:0000256" key="3">
    <source>
        <dbReference type="ARBA" id="ARBA00005179"/>
    </source>
</evidence>
<sequence length="236" mass="26665">MEVQYKAQSGKSLPCLVANLLENSDKYDMSRHEIAWLAGMLVFAGSETTATVLTVFLLAMTLYPDVLVRAQNEIDEVVGRERMPNFDDEGSLPYVNALIKEVLRWRPVLPLSLPRRCVQDDWYQGYFIPKGTTVLENVWAMAHDPEYFPDPDEFRPERYLDADGKLSDSKTDTNAQKYFAFGFGRRLCAGKHLADQTVFIDIASFIWAFSVQKATDEKGLPITPSRDATINDGVVV</sequence>
<dbReference type="EMBL" id="SGPJ01000173">
    <property type="protein sequence ID" value="THG97353.1"/>
    <property type="molecule type" value="Genomic_DNA"/>
</dbReference>
<dbReference type="AlphaFoldDB" id="A0A4S4KGU8"/>
<dbReference type="GO" id="GO:0016020">
    <property type="term" value="C:membrane"/>
    <property type="evidence" value="ECO:0007669"/>
    <property type="project" value="UniProtKB-SubCell"/>
</dbReference>
<evidence type="ECO:0000256" key="11">
    <source>
        <dbReference type="ARBA" id="ARBA00023033"/>
    </source>
</evidence>
<name>A0A4S4KGU8_9APHY</name>
<dbReference type="GO" id="GO:0020037">
    <property type="term" value="F:heme binding"/>
    <property type="evidence" value="ECO:0007669"/>
    <property type="project" value="InterPro"/>
</dbReference>
<dbReference type="InterPro" id="IPR017972">
    <property type="entry name" value="Cyt_P450_CS"/>
</dbReference>
<feature type="binding site" description="axial binding residue" evidence="13">
    <location>
        <position position="188"/>
    </location>
    <ligand>
        <name>heme</name>
        <dbReference type="ChEBI" id="CHEBI:30413"/>
    </ligand>
    <ligandPart>
        <name>Fe</name>
        <dbReference type="ChEBI" id="CHEBI:18248"/>
    </ligandPart>
</feature>
<dbReference type="PRINTS" id="PR00463">
    <property type="entry name" value="EP450I"/>
</dbReference>
<evidence type="ECO:0000256" key="12">
    <source>
        <dbReference type="ARBA" id="ARBA00023136"/>
    </source>
</evidence>
<keyword evidence="12 15" id="KW-0472">Membrane</keyword>
<comment type="similarity">
    <text evidence="4 14">Belongs to the cytochrome P450 family.</text>
</comment>
<dbReference type="Pfam" id="PF00067">
    <property type="entry name" value="p450"/>
    <property type="match status" value="1"/>
</dbReference>
<comment type="caution">
    <text evidence="16">The sequence shown here is derived from an EMBL/GenBank/DDBJ whole genome shotgun (WGS) entry which is preliminary data.</text>
</comment>
<organism evidence="16 17">
    <name type="scientific">Hermanssonia centrifuga</name>
    <dbReference type="NCBI Taxonomy" id="98765"/>
    <lineage>
        <taxon>Eukaryota</taxon>
        <taxon>Fungi</taxon>
        <taxon>Dikarya</taxon>
        <taxon>Basidiomycota</taxon>
        <taxon>Agaricomycotina</taxon>
        <taxon>Agaricomycetes</taxon>
        <taxon>Polyporales</taxon>
        <taxon>Meruliaceae</taxon>
        <taxon>Hermanssonia</taxon>
    </lineage>
</organism>
<dbReference type="PANTHER" id="PTHR46300">
    <property type="entry name" value="P450, PUTATIVE (EUROFUNG)-RELATED-RELATED"/>
    <property type="match status" value="1"/>
</dbReference>
<evidence type="ECO:0000256" key="1">
    <source>
        <dbReference type="ARBA" id="ARBA00001971"/>
    </source>
</evidence>
<dbReference type="InterPro" id="IPR001128">
    <property type="entry name" value="Cyt_P450"/>
</dbReference>
<dbReference type="SUPFAM" id="SSF48264">
    <property type="entry name" value="Cytochrome P450"/>
    <property type="match status" value="1"/>
</dbReference>
<dbReference type="InterPro" id="IPR050364">
    <property type="entry name" value="Cytochrome_P450_fung"/>
</dbReference>
<evidence type="ECO:0000256" key="13">
    <source>
        <dbReference type="PIRSR" id="PIRSR602401-1"/>
    </source>
</evidence>
<protein>
    <recommendedName>
        <fullName evidence="18">Cytochrome P450</fullName>
    </recommendedName>
</protein>
<keyword evidence="17" id="KW-1185">Reference proteome</keyword>
<keyword evidence="9 14" id="KW-0560">Oxidoreductase</keyword>
<dbReference type="GO" id="GO:0016705">
    <property type="term" value="F:oxidoreductase activity, acting on paired donors, with incorporation or reduction of molecular oxygen"/>
    <property type="evidence" value="ECO:0007669"/>
    <property type="project" value="InterPro"/>
</dbReference>
<dbReference type="Gene3D" id="1.10.630.10">
    <property type="entry name" value="Cytochrome P450"/>
    <property type="match status" value="1"/>
</dbReference>
<gene>
    <name evidence="16" type="ORF">EW026_g4623</name>
</gene>
<comment type="subcellular location">
    <subcellularLocation>
        <location evidence="2">Membrane</location>
    </subcellularLocation>
</comment>
<reference evidence="16 17" key="1">
    <citation type="submission" date="2019-02" db="EMBL/GenBank/DDBJ databases">
        <title>Genome sequencing of the rare red list fungi Phlebia centrifuga.</title>
        <authorList>
            <person name="Buettner E."/>
            <person name="Kellner H."/>
        </authorList>
    </citation>
    <scope>NUCLEOTIDE SEQUENCE [LARGE SCALE GENOMIC DNA]</scope>
    <source>
        <strain evidence="16 17">DSM 108282</strain>
    </source>
</reference>
<evidence type="ECO:0000256" key="5">
    <source>
        <dbReference type="ARBA" id="ARBA00022617"/>
    </source>
</evidence>
<keyword evidence="10 13" id="KW-0408">Iron</keyword>
<dbReference type="PROSITE" id="PS00086">
    <property type="entry name" value="CYTOCHROME_P450"/>
    <property type="match status" value="1"/>
</dbReference>
<comment type="pathway">
    <text evidence="3">Secondary metabolite biosynthesis.</text>
</comment>
<accession>A0A4S4KGU8</accession>
<feature type="transmembrane region" description="Helical" evidence="15">
    <location>
        <begin position="34"/>
        <end position="59"/>
    </location>
</feature>
<keyword evidence="8 15" id="KW-1133">Transmembrane helix</keyword>
<keyword evidence="6 15" id="KW-0812">Transmembrane</keyword>
<dbReference type="PANTHER" id="PTHR46300:SF2">
    <property type="entry name" value="CYTOCHROME P450 MONOOXYGENASE ALNH-RELATED"/>
    <property type="match status" value="1"/>
</dbReference>
<evidence type="ECO:0000256" key="10">
    <source>
        <dbReference type="ARBA" id="ARBA00023004"/>
    </source>
</evidence>
<dbReference type="GO" id="GO:0004497">
    <property type="term" value="F:monooxygenase activity"/>
    <property type="evidence" value="ECO:0007669"/>
    <property type="project" value="UniProtKB-KW"/>
</dbReference>
<evidence type="ECO:0000256" key="15">
    <source>
        <dbReference type="SAM" id="Phobius"/>
    </source>
</evidence>